<dbReference type="EMBL" id="WPCU01000005">
    <property type="protein sequence ID" value="MVA76232.1"/>
    <property type="molecule type" value="Genomic_DNA"/>
</dbReference>
<evidence type="ECO:0000313" key="6">
    <source>
        <dbReference type="EMBL" id="MVA76232.1"/>
    </source>
</evidence>
<sequence length="345" mass="36585">MVGQGSGTGARPVRRVLRWSLVVLTAVVLGVVVAFQVSPWPTTLLVRYSPDVNGQAALAALEAHVPPGVTGVVDEAYAGDPDARLDVFYPEGTTEALPTVVWVHGGAFVAGTKDGTTAYAKILAASGYTVASVEYTKAPEGRYPLQVQQVAAALQHLQTHAGRLHVDTARMVLAGDSAGAHIASQTALAVTDGDYAAAAGLPRALRASQLRGVVLACGAYDLTIPDYSDGVMGRVQRDLLWAYTGEKHFEDDPRIAYASIPQHVTPAYPPTFLTAGDEDPLEPHSHALAEALRAQDVEVDSLFFPADHRPGVGHEYQFDLDRPEGRQALARILGFLERVTAPAPG</sequence>
<feature type="transmembrane region" description="Helical" evidence="4">
    <location>
        <begin position="21"/>
        <end position="40"/>
    </location>
</feature>
<keyword evidence="7" id="KW-1185">Reference proteome</keyword>
<proteinExistence type="inferred from homology"/>
<dbReference type="InterPro" id="IPR033140">
    <property type="entry name" value="Lipase_GDXG_put_SER_AS"/>
</dbReference>
<reference evidence="6 7" key="1">
    <citation type="submission" date="2019-12" db="EMBL/GenBank/DDBJ databases">
        <title>Auraticoccus cholistani sp. nov., an actinomycete isolated from soil of Cholistan desert.</title>
        <authorList>
            <person name="Cheema M.T."/>
        </authorList>
    </citation>
    <scope>NUCLEOTIDE SEQUENCE [LARGE SCALE GENOMIC DNA]</scope>
    <source>
        <strain evidence="6 7">F435</strain>
    </source>
</reference>
<evidence type="ECO:0000256" key="3">
    <source>
        <dbReference type="PROSITE-ProRule" id="PRU10038"/>
    </source>
</evidence>
<feature type="domain" description="BD-FAE-like" evidence="5">
    <location>
        <begin position="85"/>
        <end position="286"/>
    </location>
</feature>
<dbReference type="PANTHER" id="PTHR48081">
    <property type="entry name" value="AB HYDROLASE SUPERFAMILY PROTEIN C4A8.06C"/>
    <property type="match status" value="1"/>
</dbReference>
<accession>A0A6A9UX58</accession>
<evidence type="ECO:0000256" key="2">
    <source>
        <dbReference type="ARBA" id="ARBA00022801"/>
    </source>
</evidence>
<name>A0A6A9UX58_9ACTN</name>
<dbReference type="RefSeq" id="WP_156609626.1">
    <property type="nucleotide sequence ID" value="NZ_WPCU01000005.1"/>
</dbReference>
<dbReference type="Gene3D" id="3.40.50.1820">
    <property type="entry name" value="alpha/beta hydrolase"/>
    <property type="match status" value="1"/>
</dbReference>
<keyword evidence="4" id="KW-0472">Membrane</keyword>
<keyword evidence="2 6" id="KW-0378">Hydrolase</keyword>
<comment type="caution">
    <text evidence="6">The sequence shown here is derived from an EMBL/GenBank/DDBJ whole genome shotgun (WGS) entry which is preliminary data.</text>
</comment>
<feature type="active site" evidence="3">
    <location>
        <position position="177"/>
    </location>
</feature>
<organism evidence="6 7">
    <name type="scientific">Auraticoccus cholistanensis</name>
    <dbReference type="NCBI Taxonomy" id="2656650"/>
    <lineage>
        <taxon>Bacteria</taxon>
        <taxon>Bacillati</taxon>
        <taxon>Actinomycetota</taxon>
        <taxon>Actinomycetes</taxon>
        <taxon>Propionibacteriales</taxon>
        <taxon>Propionibacteriaceae</taxon>
        <taxon>Auraticoccus</taxon>
    </lineage>
</organism>
<protein>
    <submittedName>
        <fullName evidence="6">Alpha/beta hydrolase fold domain-containing protein</fullName>
    </submittedName>
</protein>
<dbReference type="InterPro" id="IPR049492">
    <property type="entry name" value="BD-FAE-like_dom"/>
</dbReference>
<dbReference type="InterPro" id="IPR029058">
    <property type="entry name" value="AB_hydrolase_fold"/>
</dbReference>
<dbReference type="Pfam" id="PF20434">
    <property type="entry name" value="BD-FAE"/>
    <property type="match status" value="1"/>
</dbReference>
<gene>
    <name evidence="6" type="ORF">GC722_09370</name>
</gene>
<evidence type="ECO:0000256" key="1">
    <source>
        <dbReference type="ARBA" id="ARBA00010515"/>
    </source>
</evidence>
<evidence type="ECO:0000256" key="4">
    <source>
        <dbReference type="SAM" id="Phobius"/>
    </source>
</evidence>
<evidence type="ECO:0000259" key="5">
    <source>
        <dbReference type="Pfam" id="PF20434"/>
    </source>
</evidence>
<comment type="similarity">
    <text evidence="1">Belongs to the 'GDXG' lipolytic enzyme family.</text>
</comment>
<dbReference type="SUPFAM" id="SSF53474">
    <property type="entry name" value="alpha/beta-Hydrolases"/>
    <property type="match status" value="1"/>
</dbReference>
<keyword evidence="4" id="KW-0812">Transmembrane</keyword>
<dbReference type="AlphaFoldDB" id="A0A6A9UX58"/>
<dbReference type="GO" id="GO:0016787">
    <property type="term" value="F:hydrolase activity"/>
    <property type="evidence" value="ECO:0007669"/>
    <property type="project" value="UniProtKB-KW"/>
</dbReference>
<evidence type="ECO:0000313" key="7">
    <source>
        <dbReference type="Proteomes" id="UP000435304"/>
    </source>
</evidence>
<keyword evidence="4" id="KW-1133">Transmembrane helix</keyword>
<dbReference type="InterPro" id="IPR050300">
    <property type="entry name" value="GDXG_lipolytic_enzyme"/>
</dbReference>
<dbReference type="Proteomes" id="UP000435304">
    <property type="component" value="Unassembled WGS sequence"/>
</dbReference>
<dbReference type="PROSITE" id="PS01174">
    <property type="entry name" value="LIPASE_GDXG_SER"/>
    <property type="match status" value="1"/>
</dbReference>